<dbReference type="PROSITE" id="PS00903">
    <property type="entry name" value="CYT_DCMP_DEAMINASES_1"/>
    <property type="match status" value="1"/>
</dbReference>
<dbReference type="CDD" id="cd01285">
    <property type="entry name" value="nucleoside_deaminase"/>
    <property type="match status" value="1"/>
</dbReference>
<evidence type="ECO:0000259" key="4">
    <source>
        <dbReference type="PROSITE" id="PS51747"/>
    </source>
</evidence>
<evidence type="ECO:0000256" key="3">
    <source>
        <dbReference type="SAM" id="SignalP"/>
    </source>
</evidence>
<feature type="domain" description="CMP/dCMP-type deaminase" evidence="4">
    <location>
        <begin position="51"/>
        <end position="178"/>
    </location>
</feature>
<dbReference type="PANTHER" id="PTHR11079">
    <property type="entry name" value="CYTOSINE DEAMINASE FAMILY MEMBER"/>
    <property type="match status" value="1"/>
</dbReference>
<feature type="chain" id="PRO_5003265186" description="CMP/dCMP-type deaminase domain-containing protein" evidence="3">
    <location>
        <begin position="22"/>
        <end position="234"/>
    </location>
</feature>
<keyword evidence="6" id="KW-1185">Reference proteome</keyword>
<dbReference type="GO" id="GO:0052717">
    <property type="term" value="F:tRNA-specific adenosine-34 deaminase activity"/>
    <property type="evidence" value="ECO:0000318"/>
    <property type="project" value="GO_Central"/>
</dbReference>
<dbReference type="PROSITE" id="PS51747">
    <property type="entry name" value="CYT_DCMP_DEAMINASES_2"/>
    <property type="match status" value="1"/>
</dbReference>
<keyword evidence="2" id="KW-0862">Zinc</keyword>
<dbReference type="AlphaFoldDB" id="F0ZKP5"/>
<dbReference type="KEGG" id="dpp:DICPUDRAFT_78829"/>
<keyword evidence="3" id="KW-0732">Signal</keyword>
<name>F0ZKP5_DICPU</name>
<dbReference type="RefSeq" id="XP_003287990.1">
    <property type="nucleotide sequence ID" value="XM_003287942.1"/>
</dbReference>
<dbReference type="Pfam" id="PF00383">
    <property type="entry name" value="dCMP_cyt_deam_1"/>
    <property type="match status" value="1"/>
</dbReference>
<dbReference type="OMA" id="IFHENNM"/>
<protein>
    <recommendedName>
        <fullName evidence="4">CMP/dCMP-type deaminase domain-containing protein</fullName>
    </recommendedName>
</protein>
<dbReference type="STRING" id="5786.F0ZKP5"/>
<dbReference type="GO" id="GO:0002100">
    <property type="term" value="P:tRNA wobble adenosine to inosine editing"/>
    <property type="evidence" value="ECO:0000318"/>
    <property type="project" value="GO_Central"/>
</dbReference>
<feature type="signal peptide" evidence="3">
    <location>
        <begin position="1"/>
        <end position="21"/>
    </location>
</feature>
<evidence type="ECO:0000256" key="2">
    <source>
        <dbReference type="ARBA" id="ARBA00022833"/>
    </source>
</evidence>
<dbReference type="VEuPathDB" id="AmoebaDB:DICPUDRAFT_78829"/>
<dbReference type="InterPro" id="IPR016192">
    <property type="entry name" value="APOBEC/CMP_deaminase_Zn-bd"/>
</dbReference>
<dbReference type="eggNOG" id="ENOG502S2HJ">
    <property type="taxonomic scope" value="Eukaryota"/>
</dbReference>
<accession>F0ZKP5</accession>
<keyword evidence="1" id="KW-0479">Metal-binding</keyword>
<dbReference type="GO" id="GO:0008270">
    <property type="term" value="F:zinc ion binding"/>
    <property type="evidence" value="ECO:0007669"/>
    <property type="project" value="InterPro"/>
</dbReference>
<dbReference type="Gene3D" id="3.40.140.10">
    <property type="entry name" value="Cytidine Deaminase, domain 2"/>
    <property type="match status" value="1"/>
</dbReference>
<evidence type="ECO:0000313" key="6">
    <source>
        <dbReference type="Proteomes" id="UP000001064"/>
    </source>
</evidence>
<dbReference type="FunFam" id="3.40.140.10:FF:000101">
    <property type="entry name" value="Uncharacterized protein"/>
    <property type="match status" value="1"/>
</dbReference>
<dbReference type="Proteomes" id="UP000001064">
    <property type="component" value="Unassembled WGS sequence"/>
</dbReference>
<dbReference type="OrthoDB" id="15457at2759"/>
<dbReference type="InterPro" id="IPR002125">
    <property type="entry name" value="CMP_dCMP_dom"/>
</dbReference>
<evidence type="ECO:0000256" key="1">
    <source>
        <dbReference type="ARBA" id="ARBA00022723"/>
    </source>
</evidence>
<dbReference type="PANTHER" id="PTHR11079:SF203">
    <property type="entry name" value="CMP_DCMP-TYPE DEAMINASE DOMAIN-CONTAINING PROTEIN"/>
    <property type="match status" value="1"/>
</dbReference>
<sequence>MFIKIVTFLVLVFSIISLAKAGKSECPSSPFVQVPPSDLIQPKDLSTSDLIFHENNMRIALNLAISVNGRFGAAIINRNGTLLCTAMNNGTVSKILHAEINAILNCTDIMAARGIKQSSWEGYYLYVTGEPCPMCTSALIWSKFDAVIFGTYVDTLYCGKCNSQLPITSNYINGFSYGVGSKLKIVGGILESETDKLFINACGLNNATQYIQPICNAGWSQSCPRQSRVFGDKF</sequence>
<proteinExistence type="predicted"/>
<dbReference type="SUPFAM" id="SSF53927">
    <property type="entry name" value="Cytidine deaminase-like"/>
    <property type="match status" value="1"/>
</dbReference>
<dbReference type="GeneID" id="10501396"/>
<reference evidence="6" key="1">
    <citation type="journal article" date="2011" name="Genome Biol.">
        <title>Comparative genomics of the social amoebae Dictyostelium discoideum and Dictyostelium purpureum.</title>
        <authorList>
            <consortium name="US DOE Joint Genome Institute (JGI-PGF)"/>
            <person name="Sucgang R."/>
            <person name="Kuo A."/>
            <person name="Tian X."/>
            <person name="Salerno W."/>
            <person name="Parikh A."/>
            <person name="Feasley C.L."/>
            <person name="Dalin E."/>
            <person name="Tu H."/>
            <person name="Huang E."/>
            <person name="Barry K."/>
            <person name="Lindquist E."/>
            <person name="Shapiro H."/>
            <person name="Bruce D."/>
            <person name="Schmutz J."/>
            <person name="Salamov A."/>
            <person name="Fey P."/>
            <person name="Gaudet P."/>
            <person name="Anjard C."/>
            <person name="Babu M.M."/>
            <person name="Basu S."/>
            <person name="Bushmanova Y."/>
            <person name="van der Wel H."/>
            <person name="Katoh-Kurasawa M."/>
            <person name="Dinh C."/>
            <person name="Coutinho P.M."/>
            <person name="Saito T."/>
            <person name="Elias M."/>
            <person name="Schaap P."/>
            <person name="Kay R.R."/>
            <person name="Henrissat B."/>
            <person name="Eichinger L."/>
            <person name="Rivero F."/>
            <person name="Putnam N.H."/>
            <person name="West C.M."/>
            <person name="Loomis W.F."/>
            <person name="Chisholm R.L."/>
            <person name="Shaulsky G."/>
            <person name="Strassmann J.E."/>
            <person name="Queller D.C."/>
            <person name="Kuspa A."/>
            <person name="Grigoriev I.V."/>
        </authorList>
    </citation>
    <scope>NUCLEOTIDE SEQUENCE [LARGE SCALE GENOMIC DNA]</scope>
    <source>
        <strain evidence="6">QSDP1</strain>
    </source>
</reference>
<dbReference type="InParanoid" id="F0ZKP5"/>
<evidence type="ECO:0000313" key="5">
    <source>
        <dbReference type="EMBL" id="EGC35511.1"/>
    </source>
</evidence>
<gene>
    <name evidence="5" type="ORF">DICPUDRAFT_78829</name>
</gene>
<dbReference type="EMBL" id="GL871058">
    <property type="protein sequence ID" value="EGC35511.1"/>
    <property type="molecule type" value="Genomic_DNA"/>
</dbReference>
<dbReference type="InterPro" id="IPR016193">
    <property type="entry name" value="Cytidine_deaminase-like"/>
</dbReference>
<organism evidence="5 6">
    <name type="scientific">Dictyostelium purpureum</name>
    <name type="common">Slime mold</name>
    <dbReference type="NCBI Taxonomy" id="5786"/>
    <lineage>
        <taxon>Eukaryota</taxon>
        <taxon>Amoebozoa</taxon>
        <taxon>Evosea</taxon>
        <taxon>Eumycetozoa</taxon>
        <taxon>Dictyostelia</taxon>
        <taxon>Dictyosteliales</taxon>
        <taxon>Dictyosteliaceae</taxon>
        <taxon>Dictyostelium</taxon>
    </lineage>
</organism>